<dbReference type="Proteomes" id="UP000002748">
    <property type="component" value="Unassembled WGS sequence"/>
</dbReference>
<dbReference type="VEuPathDB" id="FungiDB:A1Q1_00467"/>
<dbReference type="KEGG" id="tasa:A1Q1_00467"/>
<dbReference type="OrthoDB" id="58297at2759"/>
<organism evidence="1 2">
    <name type="scientific">Trichosporon asahii var. asahii (strain ATCC 90039 / CBS 2479 / JCM 2466 / KCTC 7840 / NBRC 103889/ NCYC 2677 / UAMH 7654)</name>
    <name type="common">Yeast</name>
    <dbReference type="NCBI Taxonomy" id="1186058"/>
    <lineage>
        <taxon>Eukaryota</taxon>
        <taxon>Fungi</taxon>
        <taxon>Dikarya</taxon>
        <taxon>Basidiomycota</taxon>
        <taxon>Agaricomycotina</taxon>
        <taxon>Tremellomycetes</taxon>
        <taxon>Trichosporonales</taxon>
        <taxon>Trichosporonaceae</taxon>
        <taxon>Trichosporon</taxon>
    </lineage>
</organism>
<sequence>MLIKTSYRDVETKADGRPGKMRIFVIEPNVPEYPEAKFPGCVVFSEIYQVTGPVERFASNIASEGYVVALPSSFHEFEGPEPIPYDTEGTDRGNRYKVSYISRSEADCQIEKTVEAYDEQCAFDPRVLSTFCYFATDVHSATLGKGKKDDTLVRVKKGDLTGKGEVTLVFGKQDTHVDRAGRTLIRDTLDDAGVTLSAQHAFIRDESSKGRWDAALSRSLFAMMMESFTRCVARDLGKRVPTGGKVEHVC</sequence>
<proteinExistence type="predicted"/>
<dbReference type="PANTHER" id="PTHR47562:SF2">
    <property type="entry name" value="CARBOXYMETHYLENEBUTENOLIDASE-RELATED"/>
    <property type="match status" value="1"/>
</dbReference>
<dbReference type="EMBL" id="ALBS01000116">
    <property type="protein sequence ID" value="EJT50273.1"/>
    <property type="molecule type" value="Genomic_DNA"/>
</dbReference>
<reference evidence="1 2" key="1">
    <citation type="journal article" date="2012" name="Eukaryot. Cell">
        <title>Draft genome sequence of CBS 2479, the standard type strain of Trichosporon asahii.</title>
        <authorList>
            <person name="Yang R.Y."/>
            <person name="Li H.T."/>
            <person name="Zhu H."/>
            <person name="Zhou G.P."/>
            <person name="Wang M."/>
            <person name="Wang L."/>
        </authorList>
    </citation>
    <scope>NUCLEOTIDE SEQUENCE [LARGE SCALE GENOMIC DNA]</scope>
    <source>
        <strain evidence="2">ATCC 90039 / CBS 2479 / JCM 2466 / KCTC 7840 / NCYC 2677 / UAMH 7654</strain>
    </source>
</reference>
<dbReference type="RefSeq" id="XP_014181591.1">
    <property type="nucleotide sequence ID" value="XM_014326116.1"/>
</dbReference>
<comment type="caution">
    <text evidence="1">The sequence shown here is derived from an EMBL/GenBank/DDBJ whole genome shotgun (WGS) entry which is preliminary data.</text>
</comment>
<dbReference type="PANTHER" id="PTHR47562">
    <property type="match status" value="1"/>
</dbReference>
<gene>
    <name evidence="1" type="ORF">A1Q1_00467</name>
</gene>
<evidence type="ECO:0000313" key="1">
    <source>
        <dbReference type="EMBL" id="EJT50273.1"/>
    </source>
</evidence>
<dbReference type="HOGENOM" id="CLU_054590_1_0_1"/>
<accession>J5R1S6</accession>
<name>J5R1S6_TRIAS</name>
<protein>
    <submittedName>
        <fullName evidence="1">Carboxymethylenebutenolidase</fullName>
    </submittedName>
</protein>
<evidence type="ECO:0000313" key="2">
    <source>
        <dbReference type="Proteomes" id="UP000002748"/>
    </source>
</evidence>
<dbReference type="SUPFAM" id="SSF53474">
    <property type="entry name" value="alpha/beta-Hydrolases"/>
    <property type="match status" value="1"/>
</dbReference>
<dbReference type="InterPro" id="IPR029058">
    <property type="entry name" value="AB_hydrolase_fold"/>
</dbReference>
<dbReference type="GeneID" id="25983981"/>
<dbReference type="AlphaFoldDB" id="J5R1S6"/>
<dbReference type="Gene3D" id="3.40.50.1820">
    <property type="entry name" value="alpha/beta hydrolase"/>
    <property type="match status" value="1"/>
</dbReference>